<dbReference type="Pfam" id="PF00144">
    <property type="entry name" value="Beta-lactamase"/>
    <property type="match status" value="1"/>
</dbReference>
<keyword evidence="1" id="KW-0732">Signal</keyword>
<dbReference type="EMBL" id="CP030104">
    <property type="protein sequence ID" value="AWX45609.1"/>
    <property type="molecule type" value="Genomic_DNA"/>
</dbReference>
<dbReference type="RefSeq" id="WP_112378982.1">
    <property type="nucleotide sequence ID" value="NZ_CP030104.1"/>
</dbReference>
<dbReference type="PANTHER" id="PTHR43283:SF7">
    <property type="entry name" value="BETA-LACTAMASE-RELATED DOMAIN-CONTAINING PROTEIN"/>
    <property type="match status" value="1"/>
</dbReference>
<feature type="domain" description="Beta-lactamase-related" evidence="2">
    <location>
        <begin position="51"/>
        <end position="343"/>
    </location>
</feature>
<dbReference type="EC" id="3.5.1.46" evidence="3"/>
<evidence type="ECO:0000313" key="3">
    <source>
        <dbReference type="EMBL" id="AWX45609.1"/>
    </source>
</evidence>
<dbReference type="InterPro" id="IPR001466">
    <property type="entry name" value="Beta-lactam-related"/>
</dbReference>
<dbReference type="AlphaFoldDB" id="A0A2Z4LV49"/>
<feature type="chain" id="PRO_5016271548" evidence="1">
    <location>
        <begin position="20"/>
        <end position="356"/>
    </location>
</feature>
<evidence type="ECO:0000259" key="2">
    <source>
        <dbReference type="Pfam" id="PF00144"/>
    </source>
</evidence>
<dbReference type="SUPFAM" id="SSF56601">
    <property type="entry name" value="beta-lactamase/transpeptidase-like"/>
    <property type="match status" value="1"/>
</dbReference>
<protein>
    <submittedName>
        <fullName evidence="3">6-aminohexanoate-oligomer exohydrolase</fullName>
        <ecNumber evidence="3">3.5.1.46</ecNumber>
    </submittedName>
</protein>
<dbReference type="InterPro" id="IPR050789">
    <property type="entry name" value="Diverse_Enzym_Activities"/>
</dbReference>
<dbReference type="Gene3D" id="3.40.710.10">
    <property type="entry name" value="DD-peptidase/beta-lactamase superfamily"/>
    <property type="match status" value="1"/>
</dbReference>
<gene>
    <name evidence="3" type="ORF">HME9304_02636</name>
</gene>
<sequence length="356" mass="40496">MKRISLLTIFVTIPFLSNAQIDFSEKNKSEYPLFKQMEEKITNGDYEAITSVLIAKNGNLLFEKYFNGANQNTMHNTRSVTKTMASILTGIAIDKGYIKSEKDKILDYVEAKLPLKNQDPRKQDISIEDLLTMSSILECDDGNMFSRGNEERMYIVEDWLQFFLDLPIRSYPFGPKPEDSPYARIMSYCSAGAAAMAEVIESAVKMPLDNFAKENLFDPLDIKDYKLHYNPSKTLNTAGGSEYKSRDFLKIIQMFLQDGQWSGKQVLSKEWIAKATTPKVNARENVDYGYLLWIKSFGKETKYNAYYMSGNGGQKVLSIPSLDAVVVITTTNYGNRKAHAYTDELMNDYIVPTLLE</sequence>
<evidence type="ECO:0000256" key="1">
    <source>
        <dbReference type="SAM" id="SignalP"/>
    </source>
</evidence>
<name>A0A2Z4LV49_9FLAO</name>
<keyword evidence="4" id="KW-1185">Reference proteome</keyword>
<proteinExistence type="predicted"/>
<accession>A0A2Z4LV49</accession>
<dbReference type="GO" id="GO:0019875">
    <property type="term" value="F:6-aminohexanoate-dimer hydrolase activity"/>
    <property type="evidence" value="ECO:0007669"/>
    <property type="project" value="UniProtKB-EC"/>
</dbReference>
<dbReference type="Proteomes" id="UP000248536">
    <property type="component" value="Chromosome"/>
</dbReference>
<organism evidence="3 4">
    <name type="scientific">Flagellimonas maritima</name>
    <dbReference type="NCBI Taxonomy" id="1383885"/>
    <lineage>
        <taxon>Bacteria</taxon>
        <taxon>Pseudomonadati</taxon>
        <taxon>Bacteroidota</taxon>
        <taxon>Flavobacteriia</taxon>
        <taxon>Flavobacteriales</taxon>
        <taxon>Flavobacteriaceae</taxon>
        <taxon>Flagellimonas</taxon>
    </lineage>
</organism>
<dbReference type="KEGG" id="spon:HME9304_02636"/>
<keyword evidence="3" id="KW-0378">Hydrolase</keyword>
<feature type="signal peptide" evidence="1">
    <location>
        <begin position="1"/>
        <end position="19"/>
    </location>
</feature>
<dbReference type="InterPro" id="IPR012338">
    <property type="entry name" value="Beta-lactam/transpept-like"/>
</dbReference>
<dbReference type="OrthoDB" id="9773047at2"/>
<reference evidence="3 4" key="1">
    <citation type="submission" date="2018-06" db="EMBL/GenBank/DDBJ databases">
        <title>Spongiibacterium sp. HME9304 Genome sequencing and assembly.</title>
        <authorList>
            <person name="Kang H."/>
            <person name="Kim H."/>
            <person name="Joh K."/>
        </authorList>
    </citation>
    <scope>NUCLEOTIDE SEQUENCE [LARGE SCALE GENOMIC DNA]</scope>
    <source>
        <strain evidence="3 4">HME9304</strain>
    </source>
</reference>
<evidence type="ECO:0000313" key="4">
    <source>
        <dbReference type="Proteomes" id="UP000248536"/>
    </source>
</evidence>
<dbReference type="PANTHER" id="PTHR43283">
    <property type="entry name" value="BETA-LACTAMASE-RELATED"/>
    <property type="match status" value="1"/>
</dbReference>